<protein>
    <submittedName>
        <fullName evidence="2">Uncharacterized protein</fullName>
    </submittedName>
</protein>
<name>A0A1M6BDT9_9FIRM</name>
<accession>A0A1M6BDT9</accession>
<evidence type="ECO:0000256" key="1">
    <source>
        <dbReference type="SAM" id="SignalP"/>
    </source>
</evidence>
<gene>
    <name evidence="2" type="ORF">SAMN02745176_00406</name>
</gene>
<evidence type="ECO:0000313" key="2">
    <source>
        <dbReference type="EMBL" id="SHI46728.1"/>
    </source>
</evidence>
<feature type="signal peptide" evidence="1">
    <location>
        <begin position="1"/>
        <end position="27"/>
    </location>
</feature>
<keyword evidence="3" id="KW-1185">Reference proteome</keyword>
<dbReference type="Proteomes" id="UP000184442">
    <property type="component" value="Unassembled WGS sequence"/>
</dbReference>
<dbReference type="RefSeq" id="WP_073023950.1">
    <property type="nucleotide sequence ID" value="NZ_FQZS01000003.1"/>
</dbReference>
<dbReference type="EMBL" id="FQZS01000003">
    <property type="protein sequence ID" value="SHI46728.1"/>
    <property type="molecule type" value="Genomic_DNA"/>
</dbReference>
<sequence length="68" mass="7647">MKKVLRGMCFILTMLCFVACSPLEAPANKDEKATSDTEEFAYMSDGVSKIPTDEEVKLAYLKAREAYF</sequence>
<proteinExistence type="predicted"/>
<dbReference type="STRING" id="1122184.SAMN02745176_00406"/>
<organism evidence="2 3">
    <name type="scientific">Lutispora thermophila DSM 19022</name>
    <dbReference type="NCBI Taxonomy" id="1122184"/>
    <lineage>
        <taxon>Bacteria</taxon>
        <taxon>Bacillati</taxon>
        <taxon>Bacillota</taxon>
        <taxon>Clostridia</taxon>
        <taxon>Lutisporales</taxon>
        <taxon>Lutisporaceae</taxon>
        <taxon>Lutispora</taxon>
    </lineage>
</organism>
<reference evidence="2 3" key="1">
    <citation type="submission" date="2016-11" db="EMBL/GenBank/DDBJ databases">
        <authorList>
            <person name="Jaros S."/>
            <person name="Januszkiewicz K."/>
            <person name="Wedrychowicz H."/>
        </authorList>
    </citation>
    <scope>NUCLEOTIDE SEQUENCE [LARGE SCALE GENOMIC DNA]</scope>
    <source>
        <strain evidence="2 3">DSM 19022</strain>
    </source>
</reference>
<dbReference type="AlphaFoldDB" id="A0A1M6BDT9"/>
<keyword evidence="1" id="KW-0732">Signal</keyword>
<feature type="chain" id="PRO_5013359490" evidence="1">
    <location>
        <begin position="28"/>
        <end position="68"/>
    </location>
</feature>
<evidence type="ECO:0000313" key="3">
    <source>
        <dbReference type="Proteomes" id="UP000184442"/>
    </source>
</evidence>